<gene>
    <name evidence="3" type="ORF">M3P05_08275</name>
</gene>
<accession>A0ABT0PGQ1</accession>
<evidence type="ECO:0000256" key="1">
    <source>
        <dbReference type="SAM" id="Coils"/>
    </source>
</evidence>
<organism evidence="3 4">
    <name type="scientific">Parendozoicomonas callyspongiae</name>
    <dbReference type="NCBI Taxonomy" id="2942213"/>
    <lineage>
        <taxon>Bacteria</taxon>
        <taxon>Pseudomonadati</taxon>
        <taxon>Pseudomonadota</taxon>
        <taxon>Gammaproteobacteria</taxon>
        <taxon>Oceanospirillales</taxon>
        <taxon>Endozoicomonadaceae</taxon>
        <taxon>Parendozoicomonas</taxon>
    </lineage>
</organism>
<comment type="caution">
    <text evidence="3">The sequence shown here is derived from an EMBL/GenBank/DDBJ whole genome shotgun (WGS) entry which is preliminary data.</text>
</comment>
<keyword evidence="4" id="KW-1185">Reference proteome</keyword>
<feature type="signal peptide" evidence="2">
    <location>
        <begin position="1"/>
        <end position="32"/>
    </location>
</feature>
<evidence type="ECO:0000313" key="3">
    <source>
        <dbReference type="EMBL" id="MCL6269932.1"/>
    </source>
</evidence>
<evidence type="ECO:0008006" key="5">
    <source>
        <dbReference type="Google" id="ProtNLM"/>
    </source>
</evidence>
<dbReference type="EMBL" id="JAMFLX010000009">
    <property type="protein sequence ID" value="MCL6269932.1"/>
    <property type="molecule type" value="Genomic_DNA"/>
</dbReference>
<feature type="coiled-coil region" evidence="1">
    <location>
        <begin position="63"/>
        <end position="90"/>
    </location>
</feature>
<name>A0ABT0PGQ1_9GAMM</name>
<keyword evidence="2" id="KW-0732">Signal</keyword>
<sequence>MKLLFFMCAHWCFKKTLFMLFALIVCSQSAYSGSYSLVIDKGGVQIAVKLPKGHPFTKEILGLMRARDLLSALEQRQQEFQEESQVELQKLEIVSSLVKELSLPYELPSHASDLEHIPGQSERFHYKPVSLLPNHSFVISVTKSNVDRIWQDLSIERAPLYAGRLRWLFVAPPSTGDAQVTGTQEITAPSYVRLANTPDTARAVQASSVTDDEITNIRQKGCQNAQGDDQVQLCDDLMPLVDFYRTLLGRPEVIVNEINGSFVSETEYHETVDEYTRLANDLSDLDLMKWCFYAGLTWTDMQPFSDAVIEREQSNRESAVQHLVRALAALPRPLVKGALKSVSSAHGDRLKGPCFEKELVKKYVDRFTVDRLGALPDVFISRYDMTYCTDRTNCYRCPAWDLKRRTEFYTNFPSADLHIPRQYIEKVSKQHWSMAASEFLRARGNFNVACYKKYLSTWPYDIPCESALRESHKGITEWLFLREITSKYEVMLPIDCPSENIYFNTIEPVSGFIYGSDDFSAYVKAKPIAGKPEATIKCWHPEVSQSQRQEELAFYRNIAKLISAMNPPMLAQSFIPTVENRLLSIQRGVDSELTGLVLPRVGLSLRDVLILSNRLNLWQKIGLFQQITSAIQWAHKENIVFSHSERSEEKTALKLANIRIDDEGNPVCTSFQHAQWNRSQRPSHQNEWHEEKELDSMFLGKLMIECLLGREFQSFQDALTAAKPHQGEDSEEKLFSVWLRDRLLALGVTLIEGGDRIDIMLHRLSNLSVEKYHNQRSNVLTLPEHKMLQNPKAVLKRAASCTLCDSLYSSEDRDKNAMRPLFPNGMNAYQFSYCRACLSDLRGRSQDPGDQVLRDDISGFEALGGTLRKQDAANSGAVGTGATATAQEVVIDFNCGGDELSIDMGGLRISRERDPAPQGLWNRVTRFFRYK</sequence>
<evidence type="ECO:0000313" key="4">
    <source>
        <dbReference type="Proteomes" id="UP001203338"/>
    </source>
</evidence>
<reference evidence="3 4" key="1">
    <citation type="submission" date="2022-05" db="EMBL/GenBank/DDBJ databases">
        <authorList>
            <person name="Park J.-S."/>
        </authorList>
    </citation>
    <scope>NUCLEOTIDE SEQUENCE [LARGE SCALE GENOMIC DNA]</scope>
    <source>
        <strain evidence="3 4">2012CJ34-2</strain>
    </source>
</reference>
<dbReference type="Proteomes" id="UP001203338">
    <property type="component" value="Unassembled WGS sequence"/>
</dbReference>
<protein>
    <recommendedName>
        <fullName evidence="5">Protein kinase domain-containing protein</fullName>
    </recommendedName>
</protein>
<keyword evidence="1" id="KW-0175">Coiled coil</keyword>
<dbReference type="RefSeq" id="WP_249699051.1">
    <property type="nucleotide sequence ID" value="NZ_JAMFLX010000009.1"/>
</dbReference>
<evidence type="ECO:0000256" key="2">
    <source>
        <dbReference type="SAM" id="SignalP"/>
    </source>
</evidence>
<dbReference type="InterPro" id="IPR011009">
    <property type="entry name" value="Kinase-like_dom_sf"/>
</dbReference>
<dbReference type="SUPFAM" id="SSF56112">
    <property type="entry name" value="Protein kinase-like (PK-like)"/>
    <property type="match status" value="1"/>
</dbReference>
<feature type="chain" id="PRO_5045051795" description="Protein kinase domain-containing protein" evidence="2">
    <location>
        <begin position="33"/>
        <end position="931"/>
    </location>
</feature>
<proteinExistence type="predicted"/>